<feature type="chain" id="PRO_5029007177" evidence="3">
    <location>
        <begin position="27"/>
        <end position="919"/>
    </location>
</feature>
<proteinExistence type="inferred from homology"/>
<dbReference type="CDD" id="cd04083">
    <property type="entry name" value="CBM35_Lmo2446-like"/>
    <property type="match status" value="1"/>
</dbReference>
<dbReference type="Gene3D" id="2.60.40.10">
    <property type="entry name" value="Immunoglobulins"/>
    <property type="match status" value="1"/>
</dbReference>
<dbReference type="InterPro" id="IPR013780">
    <property type="entry name" value="Glyco_hydro_b"/>
</dbReference>
<dbReference type="SUPFAM" id="SSF51445">
    <property type="entry name" value="(Trans)glycosidases"/>
    <property type="match status" value="1"/>
</dbReference>
<dbReference type="InterPro" id="IPR008979">
    <property type="entry name" value="Galactose-bd-like_sf"/>
</dbReference>
<evidence type="ECO:0000313" key="6">
    <source>
        <dbReference type="Proteomes" id="UP000515909"/>
    </source>
</evidence>
<protein>
    <submittedName>
        <fullName evidence="5">Carbohydrate-binding protein</fullName>
    </submittedName>
</protein>
<dbReference type="EMBL" id="CP060286">
    <property type="protein sequence ID" value="QNK40542.1"/>
    <property type="molecule type" value="Genomic_DNA"/>
</dbReference>
<dbReference type="Gene3D" id="2.60.120.260">
    <property type="entry name" value="Galactose-binding domain-like"/>
    <property type="match status" value="2"/>
</dbReference>
<keyword evidence="2 3" id="KW-0732">Signal</keyword>
<evidence type="ECO:0000256" key="1">
    <source>
        <dbReference type="ARBA" id="ARBA00010837"/>
    </source>
</evidence>
<sequence>MKRFLACLSLTLACAVIVSNGGTVYAAESAASVSQQQTTLSSTPSAYGEIIDLYTDKACYQPGDTAILTAKIKNSTGSGIEQTVTTKIYHLNQQVWESSENVTVAAGGTVGHNLSWQCDSADYTGYLVRVSLGNGSTKVTAIDVSSDVSRYPRYGYSVDFPVGESETESTSLMQELARDYHINLVQYYDWMWRHEKDIPSDTAATWEDMFGNTISKASILQRINAGHNLNQKAMAYQMVYMAREGYENYGVSKEWGLYKNLNHNISYETNNPSSLNRIDQFIFPLEGKPFPILFVFNPFNESWRNFMSSQYTGAVNTFGFDGIQLDQMGDFWGNVNYYDYSGNSVDLANSFSSYVNEIKQNLTANNSSKNYITMNAVNGAASPNDDFSSNDIIKNANTDFPFSEIWENCSNYNDLKNYIDWQRKNDGGKTMVCAAYMNQYDNLGTTYQAESGTLSGVHSGTENNVTYVTGFDETGDYSSYTVQAPETGTYSLVFLASNGTDTRAQKSIYVDGTKTMVANFDSTRTGLIPADPSWYQYSAESSFTTPKTLYLTQGTHTIRIQQDSDNAGGDIRLDSITLGTFDSNSVRLTDAVLAASGAMHIEMGSGLSMANGSSGYSDAVMLGHPYYPKAYKSMRDNLRTAMKNQYNFITAYENLLYDPDIIPSDGGLQNISISGEAVSGSGEAGKIWFIPKNKGDDYGILHLINMTAETDTNWRNAAAVPDEKTNLTVKYYIPTYKSVAGVSVASPDADEGISTALNYTVSTDSNGKYVTFTVPSLEYWDMIYLKWGSESCPSIIEAESSILSGVSTNTDHPGYTGTGFVDSYGTMYSSVTFDLDVPTTGYYNLKFRYSNATAAECKRLLIMDNASEGEVDFPVTADWNTWQESEKQVSMRSGMHRLVLLVSSGYEGYINLDHIEISS</sequence>
<dbReference type="PROSITE" id="PS51175">
    <property type="entry name" value="CBM6"/>
    <property type="match status" value="2"/>
</dbReference>
<dbReference type="RefSeq" id="WP_187035793.1">
    <property type="nucleotide sequence ID" value="NZ_CP060286.1"/>
</dbReference>
<dbReference type="AlphaFoldDB" id="A0A7G8TAA1"/>
<accession>A0A7G8TAA1</accession>
<evidence type="ECO:0000313" key="5">
    <source>
        <dbReference type="EMBL" id="QNK40542.1"/>
    </source>
</evidence>
<evidence type="ECO:0000259" key="4">
    <source>
        <dbReference type="PROSITE" id="PS51175"/>
    </source>
</evidence>
<dbReference type="Gene3D" id="2.60.40.1180">
    <property type="entry name" value="Golgi alpha-mannosidase II"/>
    <property type="match status" value="1"/>
</dbReference>
<name>A0A7G8TAA1_9FIRM</name>
<feature type="domain" description="CBM6" evidence="4">
    <location>
        <begin position="445"/>
        <end position="579"/>
    </location>
</feature>
<dbReference type="SUPFAM" id="SSF49785">
    <property type="entry name" value="Galactose-binding domain-like"/>
    <property type="match status" value="2"/>
</dbReference>
<dbReference type="InterPro" id="IPR006584">
    <property type="entry name" value="Cellulose-bd_IV"/>
</dbReference>
<reference evidence="5 6" key="1">
    <citation type="submission" date="2020-08" db="EMBL/GenBank/DDBJ databases">
        <title>The isolate Caproiciproducens sp. 7D4C2 produces n-caproate at mildly acidic conditions from hexoses: genome and rBOX comparison with related strains and chain-elongating bacteria.</title>
        <authorList>
            <person name="Esquivel-Elizondo S."/>
            <person name="Bagci C."/>
            <person name="Temovska M."/>
            <person name="Jeon B.S."/>
            <person name="Bessarab I."/>
            <person name="Williams R.B.H."/>
            <person name="Huson D.H."/>
            <person name="Angenent L.T."/>
        </authorList>
    </citation>
    <scope>NUCLEOTIDE SEQUENCE [LARGE SCALE GENOMIC DNA]</scope>
    <source>
        <strain evidence="5 6">7D4C2</strain>
    </source>
</reference>
<dbReference type="Gene3D" id="3.20.20.80">
    <property type="entry name" value="Glycosidases"/>
    <property type="match status" value="1"/>
</dbReference>
<dbReference type="SMART" id="SM00606">
    <property type="entry name" value="CBD_IV"/>
    <property type="match status" value="1"/>
</dbReference>
<feature type="signal peptide" evidence="3">
    <location>
        <begin position="1"/>
        <end position="26"/>
    </location>
</feature>
<evidence type="ECO:0000256" key="2">
    <source>
        <dbReference type="ARBA" id="ARBA00022729"/>
    </source>
</evidence>
<organism evidence="5 6">
    <name type="scientific">Caproicibacter fermentans</name>
    <dbReference type="NCBI Taxonomy" id="2576756"/>
    <lineage>
        <taxon>Bacteria</taxon>
        <taxon>Bacillati</taxon>
        <taxon>Bacillota</taxon>
        <taxon>Clostridia</taxon>
        <taxon>Eubacteriales</taxon>
        <taxon>Acutalibacteraceae</taxon>
        <taxon>Caproicibacter</taxon>
    </lineage>
</organism>
<dbReference type="Pfam" id="PF16990">
    <property type="entry name" value="CBM_35"/>
    <property type="match status" value="1"/>
</dbReference>
<dbReference type="Pfam" id="PF13199">
    <property type="entry name" value="Glyco_hydro_66"/>
    <property type="match status" value="1"/>
</dbReference>
<dbReference type="GO" id="GO:0030246">
    <property type="term" value="F:carbohydrate binding"/>
    <property type="evidence" value="ECO:0007669"/>
    <property type="project" value="InterPro"/>
</dbReference>
<dbReference type="InterPro" id="IPR005084">
    <property type="entry name" value="CBM6"/>
</dbReference>
<evidence type="ECO:0000256" key="3">
    <source>
        <dbReference type="SAM" id="SignalP"/>
    </source>
</evidence>
<dbReference type="InterPro" id="IPR013783">
    <property type="entry name" value="Ig-like_fold"/>
</dbReference>
<gene>
    <name evidence="5" type="ORF">HCR03_18195</name>
</gene>
<dbReference type="KEGG" id="cfem:HCR03_18195"/>
<dbReference type="InterPro" id="IPR017853">
    <property type="entry name" value="GH"/>
</dbReference>
<dbReference type="InterPro" id="IPR025092">
    <property type="entry name" value="Glyco_hydro_66"/>
</dbReference>
<dbReference type="Proteomes" id="UP000515909">
    <property type="component" value="Chromosome"/>
</dbReference>
<feature type="domain" description="CBM6" evidence="4">
    <location>
        <begin position="794"/>
        <end position="918"/>
    </location>
</feature>
<comment type="similarity">
    <text evidence="1">Belongs to the glycosyl hydrolase 66 family.</text>
</comment>
<dbReference type="CDD" id="cd14745">
    <property type="entry name" value="GH66"/>
    <property type="match status" value="1"/>
</dbReference>